<dbReference type="PANTHER" id="PTHR18964:SF173">
    <property type="entry name" value="GLUCOKINASE"/>
    <property type="match status" value="1"/>
</dbReference>
<organism evidence="3">
    <name type="scientific">Scrofimicrobium appendicitidis</name>
    <dbReference type="NCBI Taxonomy" id="3079930"/>
    <lineage>
        <taxon>Bacteria</taxon>
        <taxon>Bacillati</taxon>
        <taxon>Actinomycetota</taxon>
        <taxon>Actinomycetes</taxon>
        <taxon>Actinomycetales</taxon>
        <taxon>Actinomycetaceae</taxon>
        <taxon>Scrofimicrobium</taxon>
    </lineage>
</organism>
<dbReference type="EMBL" id="CP138335">
    <property type="protein sequence ID" value="XBW07978.1"/>
    <property type="molecule type" value="Genomic_DNA"/>
</dbReference>
<dbReference type="InterPro" id="IPR036390">
    <property type="entry name" value="WH_DNA-bd_sf"/>
</dbReference>
<evidence type="ECO:0000256" key="2">
    <source>
        <dbReference type="SAM" id="MobiDB-lite"/>
    </source>
</evidence>
<dbReference type="Gene3D" id="3.30.420.40">
    <property type="match status" value="2"/>
</dbReference>
<dbReference type="SUPFAM" id="SSF46785">
    <property type="entry name" value="Winged helix' DNA-binding domain"/>
    <property type="match status" value="1"/>
</dbReference>
<dbReference type="Pfam" id="PF00480">
    <property type="entry name" value="ROK"/>
    <property type="match status" value="1"/>
</dbReference>
<dbReference type="SUPFAM" id="SSF53067">
    <property type="entry name" value="Actin-like ATPase domain"/>
    <property type="match status" value="1"/>
</dbReference>
<gene>
    <name evidence="3" type="ORF">SAC06_10110</name>
</gene>
<dbReference type="InterPro" id="IPR036388">
    <property type="entry name" value="WH-like_DNA-bd_sf"/>
</dbReference>
<dbReference type="InterPro" id="IPR000600">
    <property type="entry name" value="ROK"/>
</dbReference>
<proteinExistence type="inferred from homology"/>
<dbReference type="PANTHER" id="PTHR18964">
    <property type="entry name" value="ROK (REPRESSOR, ORF, KINASE) FAMILY"/>
    <property type="match status" value="1"/>
</dbReference>
<accession>A0AAU7V9F1</accession>
<dbReference type="KEGG" id="sapp:SAC06_10110"/>
<feature type="region of interest" description="Disordered" evidence="2">
    <location>
        <begin position="375"/>
        <end position="398"/>
    </location>
</feature>
<protein>
    <submittedName>
        <fullName evidence="3">ROK family protein</fullName>
    </submittedName>
</protein>
<dbReference type="Gene3D" id="1.10.10.10">
    <property type="entry name" value="Winged helix-like DNA-binding domain superfamily/Winged helix DNA-binding domain"/>
    <property type="match status" value="1"/>
</dbReference>
<dbReference type="InterPro" id="IPR043129">
    <property type="entry name" value="ATPase_NBD"/>
</dbReference>
<reference evidence="3" key="1">
    <citation type="submission" date="2023-11" db="EMBL/GenBank/DDBJ databases">
        <title>Scrofimicrobium hongkongense sp. nov., isolated from a patient with peritonitis.</title>
        <authorList>
            <person name="Lao H.Y."/>
            <person name="Wong A.Y.P."/>
            <person name="Ng T.L."/>
            <person name="Wong R.Y.L."/>
            <person name="Yau M.C.Y."/>
            <person name="Lam J.Y.W."/>
            <person name="Siu G.K.H."/>
        </authorList>
    </citation>
    <scope>NUCLEOTIDE SEQUENCE</scope>
    <source>
        <strain evidence="3">R131</strain>
    </source>
</reference>
<evidence type="ECO:0000256" key="1">
    <source>
        <dbReference type="ARBA" id="ARBA00006479"/>
    </source>
</evidence>
<comment type="similarity">
    <text evidence="1">Belongs to the ROK (NagC/XylR) family.</text>
</comment>
<sequence length="398" mass="41479">MTTFSPLESAALELVASSQAQTRAAIARELGVAPSTASSLISSLLSARVIREEGEMRSTGGRRAVRLVACETNERSLVVELGANHALLSLVDLDGAVREPRSIPLDIGLGPEKVLQQVMTSGATMAAEVGVTVTAVGLGIPGPVEMDTGRIVSPSRMPGWHNTYAKDLLEDMWGVPAVVENDARLGAVGTMAYRRHRHEPTYQDYIYVKAGSAIGGALVVDGTVHRGSFGLAGDLSHVPVEAAADRACRCGNRGCLDTLASAEALRRDLGFADNDSLIAAAINSDADVVNGVREAGVRLGASLAHVVSFLNPQAIIVGGTLSSIGAFLAGIRQALNEFCLPAITEHLAVEVSLAGREATLWGLAEQTNSLLTKTVKSRTGASSGTSTSPLLDPTKELL</sequence>
<dbReference type="RefSeq" id="WP_350258178.1">
    <property type="nucleotide sequence ID" value="NZ_CP138335.1"/>
</dbReference>
<name>A0AAU7V9F1_9ACTO</name>
<evidence type="ECO:0000313" key="3">
    <source>
        <dbReference type="EMBL" id="XBW07978.1"/>
    </source>
</evidence>
<dbReference type="AlphaFoldDB" id="A0AAU7V9F1"/>
<feature type="compositionally biased region" description="Low complexity" evidence="2">
    <location>
        <begin position="377"/>
        <end position="388"/>
    </location>
</feature>